<dbReference type="EMBL" id="WHWB01033191">
    <property type="protein sequence ID" value="KAJ7421536.1"/>
    <property type="molecule type" value="Genomic_DNA"/>
</dbReference>
<evidence type="ECO:0000313" key="2">
    <source>
        <dbReference type="Proteomes" id="UP001145742"/>
    </source>
</evidence>
<name>A0ABQ9DGI0_9PASS</name>
<keyword evidence="2" id="KW-1185">Reference proteome</keyword>
<dbReference type="Proteomes" id="UP001145742">
    <property type="component" value="Unassembled WGS sequence"/>
</dbReference>
<organism evidence="1 2">
    <name type="scientific">Willisornis vidua</name>
    <name type="common">Xingu scale-backed antbird</name>
    <dbReference type="NCBI Taxonomy" id="1566151"/>
    <lineage>
        <taxon>Eukaryota</taxon>
        <taxon>Metazoa</taxon>
        <taxon>Chordata</taxon>
        <taxon>Craniata</taxon>
        <taxon>Vertebrata</taxon>
        <taxon>Euteleostomi</taxon>
        <taxon>Archelosauria</taxon>
        <taxon>Archosauria</taxon>
        <taxon>Dinosauria</taxon>
        <taxon>Saurischia</taxon>
        <taxon>Theropoda</taxon>
        <taxon>Coelurosauria</taxon>
        <taxon>Aves</taxon>
        <taxon>Neognathae</taxon>
        <taxon>Neoaves</taxon>
        <taxon>Telluraves</taxon>
        <taxon>Australaves</taxon>
        <taxon>Passeriformes</taxon>
        <taxon>Thamnophilidae</taxon>
        <taxon>Willisornis</taxon>
    </lineage>
</organism>
<proteinExistence type="predicted"/>
<protein>
    <submittedName>
        <fullName evidence="1">Uncharacterized protein</fullName>
    </submittedName>
</protein>
<gene>
    <name evidence="1" type="ORF">WISP_41968</name>
</gene>
<reference evidence="1" key="1">
    <citation type="submission" date="2019-10" db="EMBL/GenBank/DDBJ databases">
        <authorList>
            <person name="Soares A.E.R."/>
            <person name="Aleixo A."/>
            <person name="Schneider P."/>
            <person name="Miyaki C.Y."/>
            <person name="Schneider M.P."/>
            <person name="Mello C."/>
            <person name="Vasconcelos A.T.R."/>
        </authorList>
    </citation>
    <scope>NUCLEOTIDE SEQUENCE</scope>
    <source>
        <tissue evidence="1">Muscle</tissue>
    </source>
</reference>
<comment type="caution">
    <text evidence="1">The sequence shown here is derived from an EMBL/GenBank/DDBJ whole genome shotgun (WGS) entry which is preliminary data.</text>
</comment>
<sequence>MSEQLAHANYGCGEKWAQKAEKLILFFFSPGLVCDFFIGVHSQLPQRDLISSDYNACRFNLLDQWEENLIPGNGMGLSVKIGRRHIALDAPGLLCLKGTSRAHVQPIVHQDCQVCFCKADFQSIFSQHILVHGVTPFQVRDFAFPLVTFHEAPVRPYLQPVKVSVRVAQPPGVSANLPNFVSSVNLSRGNNGVAKYSIIKFSFALEALSESRILPGGLRRKSVCWLQYNSIA</sequence>
<evidence type="ECO:0000313" key="1">
    <source>
        <dbReference type="EMBL" id="KAJ7421536.1"/>
    </source>
</evidence>
<accession>A0ABQ9DGI0</accession>